<dbReference type="EMBL" id="WKFB01000523">
    <property type="protein sequence ID" value="KAF6720527.1"/>
    <property type="molecule type" value="Genomic_DNA"/>
</dbReference>
<reference evidence="1" key="1">
    <citation type="journal article" name="BMC Genomics">
        <title>Long-read sequencing and de novo genome assembly of marine medaka (Oryzias melastigma).</title>
        <authorList>
            <person name="Liang P."/>
            <person name="Saqib H.S.A."/>
            <person name="Ni X."/>
            <person name="Shen Y."/>
        </authorList>
    </citation>
    <scope>NUCLEOTIDE SEQUENCE</scope>
    <source>
        <strain evidence="1">Bigg-433</strain>
    </source>
</reference>
<organism evidence="1 2">
    <name type="scientific">Oryzias melastigma</name>
    <name type="common">Marine medaka</name>
    <dbReference type="NCBI Taxonomy" id="30732"/>
    <lineage>
        <taxon>Eukaryota</taxon>
        <taxon>Metazoa</taxon>
        <taxon>Chordata</taxon>
        <taxon>Craniata</taxon>
        <taxon>Vertebrata</taxon>
        <taxon>Euteleostomi</taxon>
        <taxon>Actinopterygii</taxon>
        <taxon>Neopterygii</taxon>
        <taxon>Teleostei</taxon>
        <taxon>Neoteleostei</taxon>
        <taxon>Acanthomorphata</taxon>
        <taxon>Ovalentaria</taxon>
        <taxon>Atherinomorphae</taxon>
        <taxon>Beloniformes</taxon>
        <taxon>Adrianichthyidae</taxon>
        <taxon>Oryziinae</taxon>
        <taxon>Oryzias</taxon>
    </lineage>
</organism>
<evidence type="ECO:0000313" key="1">
    <source>
        <dbReference type="EMBL" id="KAF6720527.1"/>
    </source>
</evidence>
<dbReference type="AlphaFoldDB" id="A0A834F728"/>
<gene>
    <name evidence="1" type="ORF">FQA47_009021</name>
</gene>
<comment type="caution">
    <text evidence="1">The sequence shown here is derived from an EMBL/GenBank/DDBJ whole genome shotgun (WGS) entry which is preliminary data.</text>
</comment>
<protein>
    <submittedName>
        <fullName evidence="1">Uncharacterized protein</fullName>
    </submittedName>
</protein>
<sequence length="131" mass="13936">MKASPTSVVLNRLLRAPPLEDVLCLEVSSPPFGQVMQPLSHVDVGGHLPLICLVPPPADSGSSGTRCCSCPSAEHPGMFAPPSSVHEVQTTSFDDPQEDLISCVWFSGCSWLSQTCNAKPDTKACNPTWSD</sequence>
<evidence type="ECO:0000313" key="2">
    <source>
        <dbReference type="Proteomes" id="UP000646548"/>
    </source>
</evidence>
<dbReference type="Proteomes" id="UP000646548">
    <property type="component" value="Unassembled WGS sequence"/>
</dbReference>
<accession>A0A834F728</accession>
<proteinExistence type="predicted"/>
<name>A0A834F728_ORYME</name>